<dbReference type="InterPro" id="IPR004358">
    <property type="entry name" value="Sig_transdc_His_kin-like_C"/>
</dbReference>
<accession>A0A2M7XXT6</accession>
<evidence type="ECO:0000259" key="6">
    <source>
        <dbReference type="PROSITE" id="PS50109"/>
    </source>
</evidence>
<keyword evidence="3" id="KW-0808">Transferase</keyword>
<dbReference type="SMART" id="SM00387">
    <property type="entry name" value="HATPase_c"/>
    <property type="match status" value="1"/>
</dbReference>
<evidence type="ECO:0000256" key="4">
    <source>
        <dbReference type="ARBA" id="ARBA00022777"/>
    </source>
</evidence>
<reference evidence="8" key="1">
    <citation type="submission" date="2017-09" db="EMBL/GenBank/DDBJ databases">
        <title>Depth-based differentiation of microbial function through sediment-hosted aquifers and enrichment of novel symbionts in the deep terrestrial subsurface.</title>
        <authorList>
            <person name="Probst A.J."/>
            <person name="Ladd B."/>
            <person name="Jarett J.K."/>
            <person name="Geller-Mcgrath D.E."/>
            <person name="Sieber C.M.K."/>
            <person name="Emerson J.B."/>
            <person name="Anantharaman K."/>
            <person name="Thomas B.C."/>
            <person name="Malmstrom R."/>
            <person name="Stieglmeier M."/>
            <person name="Klingl A."/>
            <person name="Woyke T."/>
            <person name="Ryan C.M."/>
            <person name="Banfield J.F."/>
        </authorList>
    </citation>
    <scope>NUCLEOTIDE SEQUENCE [LARGE SCALE GENOMIC DNA]</scope>
</reference>
<protein>
    <recommendedName>
        <fullName evidence="2">histidine kinase</fullName>
        <ecNumber evidence="2">2.7.13.3</ecNumber>
    </recommendedName>
</protein>
<dbReference type="InterPro" id="IPR050736">
    <property type="entry name" value="Sensor_HK_Regulatory"/>
</dbReference>
<dbReference type="CDD" id="cd00075">
    <property type="entry name" value="HATPase"/>
    <property type="match status" value="1"/>
</dbReference>
<dbReference type="PANTHER" id="PTHR43711">
    <property type="entry name" value="TWO-COMPONENT HISTIDINE KINASE"/>
    <property type="match status" value="1"/>
</dbReference>
<proteinExistence type="predicted"/>
<name>A0A2M7XXT6_9BACT</name>
<dbReference type="SUPFAM" id="SSF55874">
    <property type="entry name" value="ATPase domain of HSP90 chaperone/DNA topoisomerase II/histidine kinase"/>
    <property type="match status" value="1"/>
</dbReference>
<dbReference type="GO" id="GO:0000160">
    <property type="term" value="P:phosphorelay signal transduction system"/>
    <property type="evidence" value="ECO:0007669"/>
    <property type="project" value="UniProtKB-KW"/>
</dbReference>
<dbReference type="InterPro" id="IPR005467">
    <property type="entry name" value="His_kinase_dom"/>
</dbReference>
<dbReference type="InterPro" id="IPR036890">
    <property type="entry name" value="HATPase_C_sf"/>
</dbReference>
<dbReference type="Gene3D" id="3.30.565.10">
    <property type="entry name" value="Histidine kinase-like ATPase, C-terminal domain"/>
    <property type="match status" value="1"/>
</dbReference>
<evidence type="ECO:0000256" key="2">
    <source>
        <dbReference type="ARBA" id="ARBA00012438"/>
    </source>
</evidence>
<evidence type="ECO:0000313" key="8">
    <source>
        <dbReference type="Proteomes" id="UP000229647"/>
    </source>
</evidence>
<feature type="domain" description="Histidine kinase" evidence="6">
    <location>
        <begin position="1"/>
        <end position="70"/>
    </location>
</feature>
<sequence length="70" mass="7524">IKDNGVGISADDLPHIFDRFYRGSTKEKTLGSGLGLAIAKAIINSHKGEIKVKSEMGRGSVFTIILPLIK</sequence>
<gene>
    <name evidence="7" type="ORF">CO165_02980</name>
</gene>
<dbReference type="InterPro" id="IPR003594">
    <property type="entry name" value="HATPase_dom"/>
</dbReference>
<evidence type="ECO:0000256" key="5">
    <source>
        <dbReference type="ARBA" id="ARBA00023012"/>
    </source>
</evidence>
<dbReference type="EC" id="2.7.13.3" evidence="2"/>
<dbReference type="Proteomes" id="UP000229647">
    <property type="component" value="Unassembled WGS sequence"/>
</dbReference>
<dbReference type="Pfam" id="PF02518">
    <property type="entry name" value="HATPase_c"/>
    <property type="match status" value="1"/>
</dbReference>
<keyword evidence="4 7" id="KW-0418">Kinase</keyword>
<evidence type="ECO:0000313" key="7">
    <source>
        <dbReference type="EMBL" id="PJA55547.1"/>
    </source>
</evidence>
<dbReference type="PANTHER" id="PTHR43711:SF1">
    <property type="entry name" value="HISTIDINE KINASE 1"/>
    <property type="match status" value="1"/>
</dbReference>
<keyword evidence="5" id="KW-0902">Two-component regulatory system</keyword>
<comment type="catalytic activity">
    <reaction evidence="1">
        <text>ATP + protein L-histidine = ADP + protein N-phospho-L-histidine.</text>
        <dbReference type="EC" id="2.7.13.3"/>
    </reaction>
</comment>
<dbReference type="PROSITE" id="PS50109">
    <property type="entry name" value="HIS_KIN"/>
    <property type="match status" value="1"/>
</dbReference>
<organism evidence="7 8">
    <name type="scientific">Candidatus Roizmanbacteria bacterium CG_4_9_14_3_um_filter_33_18</name>
    <dbReference type="NCBI Taxonomy" id="1974841"/>
    <lineage>
        <taxon>Bacteria</taxon>
        <taxon>Candidatus Roizmaniibacteriota</taxon>
    </lineage>
</organism>
<dbReference type="AlphaFoldDB" id="A0A2M7XXT6"/>
<evidence type="ECO:0000256" key="3">
    <source>
        <dbReference type="ARBA" id="ARBA00022679"/>
    </source>
</evidence>
<comment type="caution">
    <text evidence="7">The sequence shown here is derived from an EMBL/GenBank/DDBJ whole genome shotgun (WGS) entry which is preliminary data.</text>
</comment>
<dbReference type="GO" id="GO:0004673">
    <property type="term" value="F:protein histidine kinase activity"/>
    <property type="evidence" value="ECO:0007669"/>
    <property type="project" value="UniProtKB-EC"/>
</dbReference>
<dbReference type="EMBL" id="PFWL01000128">
    <property type="protein sequence ID" value="PJA55547.1"/>
    <property type="molecule type" value="Genomic_DNA"/>
</dbReference>
<feature type="non-terminal residue" evidence="7">
    <location>
        <position position="1"/>
    </location>
</feature>
<dbReference type="PRINTS" id="PR00344">
    <property type="entry name" value="BCTRLSENSOR"/>
</dbReference>
<evidence type="ECO:0000256" key="1">
    <source>
        <dbReference type="ARBA" id="ARBA00000085"/>
    </source>
</evidence>